<evidence type="ECO:0000313" key="4">
    <source>
        <dbReference type="Proteomes" id="UP000482800"/>
    </source>
</evidence>
<comment type="caution">
    <text evidence="3">The sequence shown here is derived from an EMBL/GenBank/DDBJ whole genome shotgun (WGS) entry which is preliminary data.</text>
</comment>
<dbReference type="AlphaFoldDB" id="A0A6V8KQC3"/>
<keyword evidence="2" id="KW-0732">Signal</keyword>
<feature type="region of interest" description="Disordered" evidence="1">
    <location>
        <begin position="78"/>
        <end position="126"/>
    </location>
</feature>
<evidence type="ECO:0000256" key="1">
    <source>
        <dbReference type="SAM" id="MobiDB-lite"/>
    </source>
</evidence>
<name>A0A6V8KQC3_9ACTN</name>
<protein>
    <submittedName>
        <fullName evidence="3">Uncharacterized protein</fullName>
    </submittedName>
</protein>
<feature type="chain" id="PRO_5029013159" evidence="2">
    <location>
        <begin position="29"/>
        <end position="126"/>
    </location>
</feature>
<sequence length="126" mass="12587">MTKRAALTGLAVAGVLSVGIAAPIAAYAADRDGRPPAGSYGYGPDRQGGGKDRAAHEAEFAAALAKELGIPEDQVADALSKVREQLRPEGKPGEGPGRGHGPRGGQPPSSPSSPSSPESPAPSPTK</sequence>
<feature type="region of interest" description="Disordered" evidence="1">
    <location>
        <begin position="27"/>
        <end position="55"/>
    </location>
</feature>
<accession>A0A6V8KQC3</accession>
<dbReference type="EMBL" id="BLPF01000004">
    <property type="protein sequence ID" value="GFJ85610.1"/>
    <property type="molecule type" value="Genomic_DNA"/>
</dbReference>
<reference evidence="3 4" key="1">
    <citation type="submission" date="2020-03" db="EMBL/GenBank/DDBJ databases">
        <title>Whole genome shotgun sequence of Phytohabitans houttuyneae NBRC 108639.</title>
        <authorList>
            <person name="Komaki H."/>
            <person name="Tamura T."/>
        </authorList>
    </citation>
    <scope>NUCLEOTIDE SEQUENCE [LARGE SCALE GENOMIC DNA]</scope>
    <source>
        <strain evidence="3 4">NBRC 108639</strain>
    </source>
</reference>
<feature type="compositionally biased region" description="Basic and acidic residues" evidence="1">
    <location>
        <begin position="80"/>
        <end position="92"/>
    </location>
</feature>
<evidence type="ECO:0000313" key="3">
    <source>
        <dbReference type="EMBL" id="GFJ85610.1"/>
    </source>
</evidence>
<feature type="compositionally biased region" description="Pro residues" evidence="1">
    <location>
        <begin position="117"/>
        <end position="126"/>
    </location>
</feature>
<dbReference type="Proteomes" id="UP000482800">
    <property type="component" value="Unassembled WGS sequence"/>
</dbReference>
<organism evidence="3 4">
    <name type="scientific">Phytohabitans houttuyneae</name>
    <dbReference type="NCBI Taxonomy" id="1076126"/>
    <lineage>
        <taxon>Bacteria</taxon>
        <taxon>Bacillati</taxon>
        <taxon>Actinomycetota</taxon>
        <taxon>Actinomycetes</taxon>
        <taxon>Micromonosporales</taxon>
        <taxon>Micromonosporaceae</taxon>
    </lineage>
</organism>
<reference evidence="3 4" key="2">
    <citation type="submission" date="2020-03" db="EMBL/GenBank/DDBJ databases">
        <authorList>
            <person name="Ichikawa N."/>
            <person name="Kimura A."/>
            <person name="Kitahashi Y."/>
            <person name="Uohara A."/>
        </authorList>
    </citation>
    <scope>NUCLEOTIDE SEQUENCE [LARGE SCALE GENOMIC DNA]</scope>
    <source>
        <strain evidence="3 4">NBRC 108639</strain>
    </source>
</reference>
<proteinExistence type="predicted"/>
<feature type="compositionally biased region" description="Gly residues" evidence="1">
    <location>
        <begin position="93"/>
        <end position="104"/>
    </location>
</feature>
<keyword evidence="4" id="KW-1185">Reference proteome</keyword>
<evidence type="ECO:0000256" key="2">
    <source>
        <dbReference type="SAM" id="SignalP"/>
    </source>
</evidence>
<feature type="signal peptide" evidence="2">
    <location>
        <begin position="1"/>
        <end position="28"/>
    </location>
</feature>
<gene>
    <name evidence="3" type="ORF">Phou_097900</name>
</gene>